<dbReference type="AlphaFoldDB" id="A0A382NN89"/>
<dbReference type="EMBL" id="UINC01101678">
    <property type="protein sequence ID" value="SVC62679.1"/>
    <property type="molecule type" value="Genomic_DNA"/>
</dbReference>
<feature type="non-terminal residue" evidence="1">
    <location>
        <position position="45"/>
    </location>
</feature>
<evidence type="ECO:0000313" key="1">
    <source>
        <dbReference type="EMBL" id="SVC62679.1"/>
    </source>
</evidence>
<name>A0A382NN89_9ZZZZ</name>
<gene>
    <name evidence="1" type="ORF">METZ01_LOCUS315533</name>
</gene>
<sequence>MQDRNRGGTVFFKIFQNKRGLTYKDNLNGGRPWGDEGSYDLAGKQ</sequence>
<organism evidence="1">
    <name type="scientific">marine metagenome</name>
    <dbReference type="NCBI Taxonomy" id="408172"/>
    <lineage>
        <taxon>unclassified sequences</taxon>
        <taxon>metagenomes</taxon>
        <taxon>ecological metagenomes</taxon>
    </lineage>
</organism>
<reference evidence="1" key="1">
    <citation type="submission" date="2018-05" db="EMBL/GenBank/DDBJ databases">
        <authorList>
            <person name="Lanie J.A."/>
            <person name="Ng W.-L."/>
            <person name="Kazmierczak K.M."/>
            <person name="Andrzejewski T.M."/>
            <person name="Davidsen T.M."/>
            <person name="Wayne K.J."/>
            <person name="Tettelin H."/>
            <person name="Glass J.I."/>
            <person name="Rusch D."/>
            <person name="Podicherti R."/>
            <person name="Tsui H.-C.T."/>
            <person name="Winkler M.E."/>
        </authorList>
    </citation>
    <scope>NUCLEOTIDE SEQUENCE</scope>
</reference>
<protein>
    <submittedName>
        <fullName evidence="1">Uncharacterized protein</fullName>
    </submittedName>
</protein>
<accession>A0A382NN89</accession>
<proteinExistence type="predicted"/>